<dbReference type="PROSITE" id="PS51186">
    <property type="entry name" value="GNAT"/>
    <property type="match status" value="1"/>
</dbReference>
<dbReference type="Pfam" id="PF00583">
    <property type="entry name" value="Acetyltransf_1"/>
    <property type="match status" value="1"/>
</dbReference>
<dbReference type="GO" id="GO:0016747">
    <property type="term" value="F:acyltransferase activity, transferring groups other than amino-acyl groups"/>
    <property type="evidence" value="ECO:0007669"/>
    <property type="project" value="InterPro"/>
</dbReference>
<feature type="domain" description="N-acetyltransferase" evidence="1">
    <location>
        <begin position="3"/>
        <end position="150"/>
    </location>
</feature>
<protein>
    <recommendedName>
        <fullName evidence="1">N-acetyltransferase domain-containing protein</fullName>
    </recommendedName>
</protein>
<organism evidence="2 3">
    <name type="scientific">Adhaeribacter aerolatus</name>
    <dbReference type="NCBI Taxonomy" id="670289"/>
    <lineage>
        <taxon>Bacteria</taxon>
        <taxon>Pseudomonadati</taxon>
        <taxon>Bacteroidota</taxon>
        <taxon>Cytophagia</taxon>
        <taxon>Cytophagales</taxon>
        <taxon>Hymenobacteraceae</taxon>
        <taxon>Adhaeribacter</taxon>
    </lineage>
</organism>
<dbReference type="SUPFAM" id="SSF55729">
    <property type="entry name" value="Acyl-CoA N-acyltransferases (Nat)"/>
    <property type="match status" value="1"/>
</dbReference>
<dbReference type="CDD" id="cd04301">
    <property type="entry name" value="NAT_SF"/>
    <property type="match status" value="1"/>
</dbReference>
<dbReference type="InterPro" id="IPR016181">
    <property type="entry name" value="Acyl_CoA_acyltransferase"/>
</dbReference>
<gene>
    <name evidence="2" type="ORF">AAE02nite_28760</name>
</gene>
<dbReference type="AlphaFoldDB" id="A0A512AZR7"/>
<comment type="caution">
    <text evidence="2">The sequence shown here is derived from an EMBL/GenBank/DDBJ whole genome shotgun (WGS) entry which is preliminary data.</text>
</comment>
<dbReference type="InterPro" id="IPR000182">
    <property type="entry name" value="GNAT_dom"/>
</dbReference>
<proteinExistence type="predicted"/>
<dbReference type="InterPro" id="IPR051556">
    <property type="entry name" value="N-term/lysine_N-AcTrnsfr"/>
</dbReference>
<sequence>MQPEIKRLGKTDIDEFVALIRVFEDVFQMKNWKMPVRAYLQQLLEKDRFYVFVAISDNKVVGGLTAYTLDQYYSTRPLVYIFDLAVKTEFQRKGIGSRLIAEINDYCKQIGVEEVFVQADEVDDYALEFYRSTGGIAEKVVHFNYPLNTQ</sequence>
<dbReference type="Proteomes" id="UP000321532">
    <property type="component" value="Unassembled WGS sequence"/>
</dbReference>
<dbReference type="PANTHER" id="PTHR42919">
    <property type="entry name" value="N-ALPHA-ACETYLTRANSFERASE"/>
    <property type="match status" value="1"/>
</dbReference>
<dbReference type="PANTHER" id="PTHR42919:SF35">
    <property type="entry name" value="N-ACETYLTRANSFERASE DOMAIN-CONTAINING PROTEIN"/>
    <property type="match status" value="1"/>
</dbReference>
<accession>A0A512AZR7</accession>
<dbReference type="Gene3D" id="3.40.630.30">
    <property type="match status" value="1"/>
</dbReference>
<evidence type="ECO:0000313" key="2">
    <source>
        <dbReference type="EMBL" id="GEO05212.1"/>
    </source>
</evidence>
<dbReference type="RefSeq" id="WP_146898698.1">
    <property type="nucleotide sequence ID" value="NZ_BJYS01000021.1"/>
</dbReference>
<dbReference type="OrthoDB" id="9797178at2"/>
<evidence type="ECO:0000259" key="1">
    <source>
        <dbReference type="PROSITE" id="PS51186"/>
    </source>
</evidence>
<reference evidence="2 3" key="1">
    <citation type="submission" date="2019-07" db="EMBL/GenBank/DDBJ databases">
        <title>Whole genome shotgun sequence of Adhaeribacter aerolatus NBRC 106133.</title>
        <authorList>
            <person name="Hosoyama A."/>
            <person name="Uohara A."/>
            <person name="Ohji S."/>
            <person name="Ichikawa N."/>
        </authorList>
    </citation>
    <scope>NUCLEOTIDE SEQUENCE [LARGE SCALE GENOMIC DNA]</scope>
    <source>
        <strain evidence="2 3">NBRC 106133</strain>
    </source>
</reference>
<keyword evidence="3" id="KW-1185">Reference proteome</keyword>
<evidence type="ECO:0000313" key="3">
    <source>
        <dbReference type="Proteomes" id="UP000321532"/>
    </source>
</evidence>
<name>A0A512AZR7_9BACT</name>
<dbReference type="EMBL" id="BJYS01000021">
    <property type="protein sequence ID" value="GEO05212.1"/>
    <property type="molecule type" value="Genomic_DNA"/>
</dbReference>